<dbReference type="OrthoDB" id="2687452at2759"/>
<keyword evidence="2" id="KW-0479">Metal-binding</keyword>
<dbReference type="Gene3D" id="3.30.160.60">
    <property type="entry name" value="Classic Zinc Finger"/>
    <property type="match status" value="2"/>
</dbReference>
<evidence type="ECO:0000256" key="3">
    <source>
        <dbReference type="ARBA" id="ARBA00022771"/>
    </source>
</evidence>
<organism evidence="10 11">
    <name type="scientific">Alternaria atra</name>
    <dbReference type="NCBI Taxonomy" id="119953"/>
    <lineage>
        <taxon>Eukaryota</taxon>
        <taxon>Fungi</taxon>
        <taxon>Dikarya</taxon>
        <taxon>Ascomycota</taxon>
        <taxon>Pezizomycotina</taxon>
        <taxon>Dothideomycetes</taxon>
        <taxon>Pleosporomycetidae</taxon>
        <taxon>Pleosporales</taxon>
        <taxon>Pleosporineae</taxon>
        <taxon>Pleosporaceae</taxon>
        <taxon>Alternaria</taxon>
        <taxon>Alternaria sect. Ulocladioides</taxon>
    </lineage>
</organism>
<dbReference type="PROSITE" id="PS00028">
    <property type="entry name" value="ZINC_FINGER_C2H2_1"/>
    <property type="match status" value="1"/>
</dbReference>
<accession>A0A8J2I2V9</accession>
<evidence type="ECO:0000256" key="2">
    <source>
        <dbReference type="ARBA" id="ARBA00022723"/>
    </source>
</evidence>
<dbReference type="InterPro" id="IPR051061">
    <property type="entry name" value="Zinc_finger_trans_reg"/>
</dbReference>
<evidence type="ECO:0000256" key="1">
    <source>
        <dbReference type="ARBA" id="ARBA00004123"/>
    </source>
</evidence>
<dbReference type="EMBL" id="CAJRGZ010000019">
    <property type="protein sequence ID" value="CAG5159189.1"/>
    <property type="molecule type" value="Genomic_DNA"/>
</dbReference>
<evidence type="ECO:0000256" key="8">
    <source>
        <dbReference type="PROSITE-ProRule" id="PRU00042"/>
    </source>
</evidence>
<evidence type="ECO:0000256" key="5">
    <source>
        <dbReference type="ARBA" id="ARBA00023015"/>
    </source>
</evidence>
<keyword evidence="7" id="KW-0539">Nucleus</keyword>
<evidence type="ECO:0000313" key="10">
    <source>
        <dbReference type="EMBL" id="CAG5159189.1"/>
    </source>
</evidence>
<keyword evidence="6" id="KW-0804">Transcription</keyword>
<keyword evidence="11" id="KW-1185">Reference proteome</keyword>
<dbReference type="GeneID" id="67017237"/>
<evidence type="ECO:0000256" key="4">
    <source>
        <dbReference type="ARBA" id="ARBA00022833"/>
    </source>
</evidence>
<evidence type="ECO:0000313" key="11">
    <source>
        <dbReference type="Proteomes" id="UP000676310"/>
    </source>
</evidence>
<evidence type="ECO:0000256" key="6">
    <source>
        <dbReference type="ARBA" id="ARBA00023163"/>
    </source>
</evidence>
<dbReference type="Proteomes" id="UP000676310">
    <property type="component" value="Unassembled WGS sequence"/>
</dbReference>
<gene>
    <name evidence="10" type="ORF">ALTATR162_LOCUS5457</name>
</gene>
<dbReference type="PANTHER" id="PTHR46179:SF13">
    <property type="entry name" value="C2H2-TYPE DOMAIN-CONTAINING PROTEIN"/>
    <property type="match status" value="1"/>
</dbReference>
<keyword evidence="4" id="KW-0862">Zinc</keyword>
<dbReference type="AlphaFoldDB" id="A0A8J2I2V9"/>
<keyword evidence="3 8" id="KW-0863">Zinc-finger</keyword>
<dbReference type="SMART" id="SM00355">
    <property type="entry name" value="ZnF_C2H2"/>
    <property type="match status" value="6"/>
</dbReference>
<protein>
    <recommendedName>
        <fullName evidence="9">C2H2-type domain-containing protein</fullName>
    </recommendedName>
</protein>
<name>A0A8J2I2V9_9PLEO</name>
<feature type="domain" description="C2H2-type" evidence="9">
    <location>
        <begin position="202"/>
        <end position="231"/>
    </location>
</feature>
<comment type="subcellular location">
    <subcellularLocation>
        <location evidence="1">Nucleus</location>
    </subcellularLocation>
</comment>
<evidence type="ECO:0000259" key="9">
    <source>
        <dbReference type="PROSITE" id="PS50157"/>
    </source>
</evidence>
<dbReference type="InterPro" id="IPR013087">
    <property type="entry name" value="Znf_C2H2_type"/>
</dbReference>
<dbReference type="GO" id="GO:0006357">
    <property type="term" value="P:regulation of transcription by RNA polymerase II"/>
    <property type="evidence" value="ECO:0007669"/>
    <property type="project" value="TreeGrafter"/>
</dbReference>
<sequence length="360" mass="41524">MDSYQDFGWCRTFQDRSGSAELPNASSTEQAYEVPETWTTTSSAFNLNAGFHHHDALLNYHLAPQSYVGWYDLVTPVAVESSNVPNVAPTPSHAIDNAHTNIPDMVYPGNSFAGVGENHLVSVHEAISVAAVGIATHQSQPQESSRECAIRRCRFRYTTLEQYGIHMQARHRHARTCDRCKKVFDCQYDLDLHISEMGHASLVCKHEGCEKVFGRLDTYQRHQRTHQEDAKRFPCKYCKKYQRKNGFKRKDHLTQHVRNYHHIDKEEKSEQYNYARHWCPMKGCSEYKPKDATCEMPCAFASSKAWIEHMRTVHDKCEFSFPQPGCDRINAKGYFRKYDLRAHLRKVHGTDGSLEDDDMN</sequence>
<dbReference type="PROSITE" id="PS50157">
    <property type="entry name" value="ZINC_FINGER_C2H2_2"/>
    <property type="match status" value="1"/>
</dbReference>
<dbReference type="Pfam" id="PF00096">
    <property type="entry name" value="zf-C2H2"/>
    <property type="match status" value="1"/>
</dbReference>
<keyword evidence="5" id="KW-0805">Transcription regulation</keyword>
<dbReference type="GO" id="GO:0005634">
    <property type="term" value="C:nucleus"/>
    <property type="evidence" value="ECO:0007669"/>
    <property type="project" value="UniProtKB-SubCell"/>
</dbReference>
<dbReference type="RefSeq" id="XP_043169011.1">
    <property type="nucleotide sequence ID" value="XM_043313076.1"/>
</dbReference>
<evidence type="ECO:0000256" key="7">
    <source>
        <dbReference type="ARBA" id="ARBA00023242"/>
    </source>
</evidence>
<reference evidence="10" key="1">
    <citation type="submission" date="2021-05" db="EMBL/GenBank/DDBJ databases">
        <authorList>
            <person name="Stam R."/>
        </authorList>
    </citation>
    <scope>NUCLEOTIDE SEQUENCE</scope>
    <source>
        <strain evidence="10">CS162</strain>
    </source>
</reference>
<comment type="caution">
    <text evidence="10">The sequence shown here is derived from an EMBL/GenBank/DDBJ whole genome shotgun (WGS) entry which is preliminary data.</text>
</comment>
<dbReference type="PANTHER" id="PTHR46179">
    <property type="entry name" value="ZINC FINGER PROTEIN"/>
    <property type="match status" value="1"/>
</dbReference>
<dbReference type="GO" id="GO:0008270">
    <property type="term" value="F:zinc ion binding"/>
    <property type="evidence" value="ECO:0007669"/>
    <property type="project" value="UniProtKB-KW"/>
</dbReference>
<proteinExistence type="predicted"/>